<keyword evidence="1 6" id="KW-0728">SH3 domain</keyword>
<dbReference type="Gene3D" id="2.30.30.40">
    <property type="entry name" value="SH3 Domains"/>
    <property type="match status" value="1"/>
</dbReference>
<dbReference type="InterPro" id="IPR001452">
    <property type="entry name" value="SH3_domain"/>
</dbReference>
<gene>
    <name evidence="11" type="ORF">TrST_g6543</name>
</gene>
<evidence type="ECO:0000256" key="7">
    <source>
        <dbReference type="PROSITE-ProRule" id="PRU10141"/>
    </source>
</evidence>
<dbReference type="InterPro" id="IPR000719">
    <property type="entry name" value="Prot_kinase_dom"/>
</dbReference>
<dbReference type="PROSITE" id="PS50002">
    <property type="entry name" value="SH3"/>
    <property type="match status" value="1"/>
</dbReference>
<dbReference type="Pfam" id="PF07653">
    <property type="entry name" value="SH3_2"/>
    <property type="match status" value="1"/>
</dbReference>
<feature type="region of interest" description="Disordered" evidence="8">
    <location>
        <begin position="332"/>
        <end position="415"/>
    </location>
</feature>
<feature type="compositionally biased region" description="Basic and acidic residues" evidence="8">
    <location>
        <begin position="784"/>
        <end position="795"/>
    </location>
</feature>
<dbReference type="PANTHER" id="PTHR48016">
    <property type="entry name" value="MAP KINASE KINASE KINASE SSK2-RELATED-RELATED"/>
    <property type="match status" value="1"/>
</dbReference>
<dbReference type="Pfam" id="PF00069">
    <property type="entry name" value="Pkinase"/>
    <property type="match status" value="1"/>
</dbReference>
<feature type="domain" description="SH3" evidence="9">
    <location>
        <begin position="813"/>
        <end position="890"/>
    </location>
</feature>
<feature type="compositionally biased region" description="Polar residues" evidence="8">
    <location>
        <begin position="593"/>
        <end position="606"/>
    </location>
</feature>
<comment type="caution">
    <text evidence="11">The sequence shown here is derived from an EMBL/GenBank/DDBJ whole genome shotgun (WGS) entry which is preliminary data.</text>
</comment>
<keyword evidence="2" id="KW-0808">Transferase</keyword>
<feature type="region of interest" description="Disordered" evidence="8">
    <location>
        <begin position="431"/>
        <end position="543"/>
    </location>
</feature>
<feature type="compositionally biased region" description="Low complexity" evidence="8">
    <location>
        <begin position="493"/>
        <end position="516"/>
    </location>
</feature>
<dbReference type="PROSITE" id="PS50011">
    <property type="entry name" value="PROTEIN_KINASE_DOM"/>
    <property type="match status" value="1"/>
</dbReference>
<feature type="compositionally biased region" description="Polar residues" evidence="8">
    <location>
        <begin position="563"/>
        <end position="577"/>
    </location>
</feature>
<accession>A0A9W7ARW1</accession>
<dbReference type="SUPFAM" id="SSF50044">
    <property type="entry name" value="SH3-domain"/>
    <property type="match status" value="1"/>
</dbReference>
<dbReference type="EMBL" id="BRXY01000205">
    <property type="protein sequence ID" value="GMH77217.1"/>
    <property type="molecule type" value="Genomic_DNA"/>
</dbReference>
<dbReference type="AlphaFoldDB" id="A0A9W7ARW1"/>
<feature type="compositionally biased region" description="Polar residues" evidence="8">
    <location>
        <begin position="391"/>
        <end position="400"/>
    </location>
</feature>
<evidence type="ECO:0000256" key="6">
    <source>
        <dbReference type="PROSITE-ProRule" id="PRU00192"/>
    </source>
</evidence>
<dbReference type="SMART" id="SM00326">
    <property type="entry name" value="SH3"/>
    <property type="match status" value="1"/>
</dbReference>
<keyword evidence="12" id="KW-1185">Reference proteome</keyword>
<evidence type="ECO:0000313" key="11">
    <source>
        <dbReference type="EMBL" id="GMH77217.1"/>
    </source>
</evidence>
<evidence type="ECO:0000256" key="3">
    <source>
        <dbReference type="ARBA" id="ARBA00022741"/>
    </source>
</evidence>
<dbReference type="InterPro" id="IPR011009">
    <property type="entry name" value="Kinase-like_dom_sf"/>
</dbReference>
<feature type="region of interest" description="Disordered" evidence="8">
    <location>
        <begin position="563"/>
        <end position="606"/>
    </location>
</feature>
<feature type="binding site" evidence="7">
    <location>
        <position position="83"/>
    </location>
    <ligand>
        <name>ATP</name>
        <dbReference type="ChEBI" id="CHEBI:30616"/>
    </ligand>
</feature>
<evidence type="ECO:0000256" key="2">
    <source>
        <dbReference type="ARBA" id="ARBA00022679"/>
    </source>
</evidence>
<dbReference type="PROSITE" id="PS00108">
    <property type="entry name" value="PROTEIN_KINASE_ST"/>
    <property type="match status" value="1"/>
</dbReference>
<dbReference type="GO" id="GO:0005524">
    <property type="term" value="F:ATP binding"/>
    <property type="evidence" value="ECO:0007669"/>
    <property type="project" value="UniProtKB-UniRule"/>
</dbReference>
<dbReference type="Proteomes" id="UP001165085">
    <property type="component" value="Unassembled WGS sequence"/>
</dbReference>
<proteinExistence type="predicted"/>
<dbReference type="InterPro" id="IPR050538">
    <property type="entry name" value="MAP_kinase_kinase_kinase"/>
</dbReference>
<organism evidence="11 12">
    <name type="scientific">Triparma strigata</name>
    <dbReference type="NCBI Taxonomy" id="1606541"/>
    <lineage>
        <taxon>Eukaryota</taxon>
        <taxon>Sar</taxon>
        <taxon>Stramenopiles</taxon>
        <taxon>Ochrophyta</taxon>
        <taxon>Bolidophyceae</taxon>
        <taxon>Parmales</taxon>
        <taxon>Triparmaceae</taxon>
        <taxon>Triparma</taxon>
    </lineage>
</organism>
<sequence length="890" mass="97106">MPPPTIPSLNLTPILSKQTVPQSPTSSAPAKEPSKSGSQPPSPGSTLRAINFPYLKCSQIGSGSFGEVHLSLNNLTGEMMAMKEFNPHLSKSGASTFQREIGIVSKLRHPHVVGYLGCCVYNGSLRIFMEYCPTGSLRDLLNDFGELNHDTTAGFTRQMLLGLSFLHHCGVAHRDVKGANVLVVVDTLKQVGKSGNLDSVTLKLADFGSARDLYTEESGSLHTSRQTSAVGPGTPLWSAPEVIRNEARTSLDWQRADVWSLGCVTLEMLTAENPFISNFANAQQALYHIANPTSVLPLPTNLTATSKDFLHSCFERDTNGRLTPSQILHHPYVARDHVPPSSKPKSYQTSPSSLGTPPLHLRKKSAESRPSPNQAYQSHSSMSSASQLSSNTGQWTSSRKTPPVSPGTHTGVSVGVNSHNFLKPISSRISSSSAASPIAPSPPTSLMNVLDSLEIDGNGKKNREGRRKKKKDYEEERRQARKERRMKKKRGASMSSGMSSPSSSNNNSPAVSMSPSLLNAPPFASGHMVERSKSQSPNAGKGVQEFQNQQLDFMSKLTISGRTTSPTQQIAASPTTKESPRVKSFRRKFPSASKLSSDASPEVKSSISPVALEDKLDQVLEAEVEGKAPDLQLTVPSQAASIAKMWLDQARYAIQYYQSWEETWASWTPEQQQEYYSQYYAAQGYDMNQYGYGWEQEGQQDYFDVYDYGYDWGDGGGDNYDWAEQGDQDQGGWYVEGAEGAGGGADEVKDDNWEGVQIYEDTEMEAATCRIEDIDEGWNTNRSGESKDVKGEVDRPTSPLSDGGDTVSSALPPVPTIVRAAATFQPADATELEFATDDLIAVTNEDASGWWYGFVIPQGFDLYGEGAEMPKEGGEIKGGWFPMTFVDRID</sequence>
<evidence type="ECO:0000256" key="8">
    <source>
        <dbReference type="SAM" id="MobiDB-lite"/>
    </source>
</evidence>
<feature type="compositionally biased region" description="Basic residues" evidence="8">
    <location>
        <begin position="479"/>
        <end position="491"/>
    </location>
</feature>
<name>A0A9W7ARW1_9STRA</name>
<dbReference type="GO" id="GO:0004672">
    <property type="term" value="F:protein kinase activity"/>
    <property type="evidence" value="ECO:0007669"/>
    <property type="project" value="InterPro"/>
</dbReference>
<dbReference type="InterPro" id="IPR017441">
    <property type="entry name" value="Protein_kinase_ATP_BS"/>
</dbReference>
<feature type="compositionally biased region" description="Polar residues" evidence="8">
    <location>
        <begin position="343"/>
        <end position="355"/>
    </location>
</feature>
<feature type="compositionally biased region" description="Low complexity" evidence="8">
    <location>
        <begin position="378"/>
        <end position="390"/>
    </location>
</feature>
<keyword evidence="3 7" id="KW-0547">Nucleotide-binding</keyword>
<evidence type="ECO:0000259" key="10">
    <source>
        <dbReference type="PROSITE" id="PS50011"/>
    </source>
</evidence>
<evidence type="ECO:0000259" key="9">
    <source>
        <dbReference type="PROSITE" id="PS50002"/>
    </source>
</evidence>
<evidence type="ECO:0000313" key="12">
    <source>
        <dbReference type="Proteomes" id="UP001165085"/>
    </source>
</evidence>
<reference evidence="12" key="1">
    <citation type="journal article" date="2023" name="Commun. Biol.">
        <title>Genome analysis of Parmales, the sister group of diatoms, reveals the evolutionary specialization of diatoms from phago-mixotrophs to photoautotrophs.</title>
        <authorList>
            <person name="Ban H."/>
            <person name="Sato S."/>
            <person name="Yoshikawa S."/>
            <person name="Yamada K."/>
            <person name="Nakamura Y."/>
            <person name="Ichinomiya M."/>
            <person name="Sato N."/>
            <person name="Blanc-Mathieu R."/>
            <person name="Endo H."/>
            <person name="Kuwata A."/>
            <person name="Ogata H."/>
        </authorList>
    </citation>
    <scope>NUCLEOTIDE SEQUENCE [LARGE SCALE GENOMIC DNA]</scope>
    <source>
        <strain evidence="12">NIES 3701</strain>
    </source>
</reference>
<dbReference type="Gene3D" id="1.10.510.10">
    <property type="entry name" value="Transferase(Phosphotransferase) domain 1"/>
    <property type="match status" value="1"/>
</dbReference>
<dbReference type="PANTHER" id="PTHR48016:SF56">
    <property type="entry name" value="MAPKK KINASE"/>
    <property type="match status" value="1"/>
</dbReference>
<dbReference type="CDD" id="cd06606">
    <property type="entry name" value="STKc_MAPKKK"/>
    <property type="match status" value="1"/>
</dbReference>
<protein>
    <submittedName>
        <fullName evidence="11">Uncharacterized protein</fullName>
    </submittedName>
</protein>
<dbReference type="InterPro" id="IPR008271">
    <property type="entry name" value="Ser/Thr_kinase_AS"/>
</dbReference>
<feature type="compositionally biased region" description="Polar residues" evidence="8">
    <location>
        <begin position="7"/>
        <end position="28"/>
    </location>
</feature>
<keyword evidence="4" id="KW-0418">Kinase</keyword>
<evidence type="ECO:0000256" key="5">
    <source>
        <dbReference type="ARBA" id="ARBA00022840"/>
    </source>
</evidence>
<evidence type="ECO:0000256" key="4">
    <source>
        <dbReference type="ARBA" id="ARBA00022777"/>
    </source>
</evidence>
<dbReference type="OrthoDB" id="266718at2759"/>
<dbReference type="PROSITE" id="PS00107">
    <property type="entry name" value="PROTEIN_KINASE_ATP"/>
    <property type="match status" value="1"/>
</dbReference>
<dbReference type="SUPFAM" id="SSF56112">
    <property type="entry name" value="Protein kinase-like (PK-like)"/>
    <property type="match status" value="1"/>
</dbReference>
<dbReference type="InterPro" id="IPR036028">
    <property type="entry name" value="SH3-like_dom_sf"/>
</dbReference>
<feature type="domain" description="Protein kinase" evidence="10">
    <location>
        <begin position="54"/>
        <end position="333"/>
    </location>
</feature>
<dbReference type="SMART" id="SM00220">
    <property type="entry name" value="S_TKc"/>
    <property type="match status" value="1"/>
</dbReference>
<evidence type="ECO:0000256" key="1">
    <source>
        <dbReference type="ARBA" id="ARBA00022443"/>
    </source>
</evidence>
<feature type="region of interest" description="Disordered" evidence="8">
    <location>
        <begin position="777"/>
        <end position="808"/>
    </location>
</feature>
<feature type="compositionally biased region" description="Polar residues" evidence="8">
    <location>
        <begin position="368"/>
        <end position="377"/>
    </location>
</feature>
<feature type="region of interest" description="Disordered" evidence="8">
    <location>
        <begin position="1"/>
        <end position="44"/>
    </location>
</feature>
<keyword evidence="5 7" id="KW-0067">ATP-binding</keyword>